<evidence type="ECO:0000256" key="5">
    <source>
        <dbReference type="ARBA" id="ARBA00022777"/>
    </source>
</evidence>
<evidence type="ECO:0000256" key="13">
    <source>
        <dbReference type="ARBA" id="ARBA00078287"/>
    </source>
</evidence>
<keyword evidence="7 15" id="KW-0067">ATP-binding</keyword>
<dbReference type="RefSeq" id="WP_126469384.1">
    <property type="nucleotide sequence ID" value="NZ_LR134481.1"/>
</dbReference>
<evidence type="ECO:0000256" key="14">
    <source>
        <dbReference type="ARBA" id="ARBA00079862"/>
    </source>
</evidence>
<comment type="catalytic activity">
    <reaction evidence="15">
        <text>an N-acyl-D-mannosamine + ATP = an N-acyl-D-mannosamine 6-phosphate + ADP + H(+)</text>
        <dbReference type="Rhea" id="RHEA:23832"/>
        <dbReference type="ChEBI" id="CHEBI:15378"/>
        <dbReference type="ChEBI" id="CHEBI:16062"/>
        <dbReference type="ChEBI" id="CHEBI:30616"/>
        <dbReference type="ChEBI" id="CHEBI:57666"/>
        <dbReference type="ChEBI" id="CHEBI:456216"/>
        <dbReference type="EC" id="2.7.1.60"/>
    </reaction>
</comment>
<feature type="binding site" evidence="15">
    <location>
        <position position="184"/>
    </location>
    <ligand>
        <name>Zn(2+)</name>
        <dbReference type="ChEBI" id="CHEBI:29105"/>
    </ligand>
</feature>
<gene>
    <name evidence="15 16" type="primary">nanK</name>
    <name evidence="16" type="ORF">NCTC10665_00008</name>
</gene>
<dbReference type="HAMAP" id="MF_01234">
    <property type="entry name" value="ManNAc_kinase"/>
    <property type="match status" value="1"/>
</dbReference>
<feature type="binding site" evidence="15">
    <location>
        <begin position="143"/>
        <end position="150"/>
    </location>
    <ligand>
        <name>ATP</name>
        <dbReference type="ChEBI" id="CHEBI:30616"/>
    </ligand>
</feature>
<dbReference type="Pfam" id="PF00480">
    <property type="entry name" value="ROK"/>
    <property type="match status" value="1"/>
</dbReference>
<feature type="binding site" evidence="15">
    <location>
        <position position="167"/>
    </location>
    <ligand>
        <name>Zn(2+)</name>
        <dbReference type="ChEBI" id="CHEBI:29105"/>
    </ligand>
</feature>
<sequence length="312" mass="33113">MSLTVDSGQTLQRCLALDIGGTKIASAIVKNGEIQQRKQISTPQDDAAQAMNQTLAQLLKEYEGQFDYVAVASTGIINQGILTALNPKNLGGLAQFPLKDSIAQHTDKPIGLLNDVQAAAYAEYQLQNPNDVQNFTFITVSTGVGGGLILNHRLLTEPNGIAGHIGHTLADPNGPVCGCGRRGCVEAIASGRAIEAVSSQWDEPCDPKEVFARFRQNDEKATALVTRSAQAIANLIADLKIGLDMQKVVVGGSVGLAEGYLPLVQSLLSELPAVYHCELERAQFGQDAGLIGAAYWVKDCLLQAKNTGVVYG</sequence>
<dbReference type="InterPro" id="IPR023945">
    <property type="entry name" value="ManNAc_kinase_bac"/>
</dbReference>
<evidence type="ECO:0000256" key="1">
    <source>
        <dbReference type="ARBA" id="ARBA00011738"/>
    </source>
</evidence>
<dbReference type="InterPro" id="IPR043129">
    <property type="entry name" value="ATPase_NBD"/>
</dbReference>
<keyword evidence="3 15" id="KW-0479">Metal-binding</keyword>
<comment type="subunit">
    <text evidence="1 15">Homodimer.</text>
</comment>
<dbReference type="EMBL" id="LR134481">
    <property type="protein sequence ID" value="VEI29117.1"/>
    <property type="molecule type" value="Genomic_DNA"/>
</dbReference>
<dbReference type="GO" id="GO:0005524">
    <property type="term" value="F:ATP binding"/>
    <property type="evidence" value="ECO:0007669"/>
    <property type="project" value="UniProtKB-UniRule"/>
</dbReference>
<evidence type="ECO:0000256" key="2">
    <source>
        <dbReference type="ARBA" id="ARBA00022679"/>
    </source>
</evidence>
<dbReference type="CDD" id="cd24069">
    <property type="entry name" value="ASKHA_NBD_ROK_EcNanK-like"/>
    <property type="match status" value="1"/>
</dbReference>
<accession>A0A3S5EX11</accession>
<dbReference type="EC" id="2.7.1.60" evidence="11 15"/>
<dbReference type="GO" id="GO:0019262">
    <property type="term" value="P:N-acetylneuraminate catabolic process"/>
    <property type="evidence" value="ECO:0007669"/>
    <property type="project" value="UniProtKB-UniRule"/>
</dbReference>
<keyword evidence="4 15" id="KW-0547">Nucleotide-binding</keyword>
<evidence type="ECO:0000256" key="6">
    <source>
        <dbReference type="ARBA" id="ARBA00022833"/>
    </source>
</evidence>
<evidence type="ECO:0000256" key="4">
    <source>
        <dbReference type="ARBA" id="ARBA00022741"/>
    </source>
</evidence>
<dbReference type="Gene3D" id="3.30.420.40">
    <property type="match status" value="2"/>
</dbReference>
<dbReference type="SUPFAM" id="SSF53067">
    <property type="entry name" value="Actin-like ATPase domain"/>
    <property type="match status" value="1"/>
</dbReference>
<comment type="function">
    <text evidence="15">Catalyzes the phosphorylation of N-acetylmannosamine (ManNAc) to ManNAc-6-P.</text>
</comment>
<comment type="similarity">
    <text evidence="10 15">Belongs to the ROK (NagC/XylR) family. NanK subfamily.</text>
</comment>
<dbReference type="UniPathway" id="UPA00629">
    <property type="reaction ID" value="UER00681"/>
</dbReference>
<evidence type="ECO:0000313" key="17">
    <source>
        <dbReference type="Proteomes" id="UP000268879"/>
    </source>
</evidence>
<protein>
    <recommendedName>
        <fullName evidence="12 15">N-acetylmannosamine kinase</fullName>
        <ecNumber evidence="11 15">2.7.1.60</ecNumber>
    </recommendedName>
    <alternativeName>
        <fullName evidence="13 15">ManNAc kinase</fullName>
    </alternativeName>
    <alternativeName>
        <fullName evidence="14 15">N-acetyl-D-mannosamine kinase</fullName>
    </alternativeName>
</protein>
<reference evidence="16 17" key="1">
    <citation type="submission" date="2018-12" db="EMBL/GenBank/DDBJ databases">
        <authorList>
            <consortium name="Pathogen Informatics"/>
        </authorList>
    </citation>
    <scope>NUCLEOTIDE SEQUENCE [LARGE SCALE GENOMIC DNA]</scope>
    <source>
        <strain evidence="16 17">NCTC10665</strain>
    </source>
</reference>
<dbReference type="FunFam" id="3.30.420.40:FF:000063">
    <property type="entry name" value="N-acetylmannosamine kinase"/>
    <property type="match status" value="1"/>
</dbReference>
<keyword evidence="6 15" id="KW-0862">Zinc</keyword>
<dbReference type="NCBIfam" id="NF003461">
    <property type="entry name" value="PRK05082.1"/>
    <property type="match status" value="1"/>
</dbReference>
<dbReference type="GO" id="GO:0008270">
    <property type="term" value="F:zinc ion binding"/>
    <property type="evidence" value="ECO:0007669"/>
    <property type="project" value="UniProtKB-UniRule"/>
</dbReference>
<dbReference type="PANTHER" id="PTHR18964:SF169">
    <property type="entry name" value="N-ACETYLMANNOSAMINE KINASE"/>
    <property type="match status" value="1"/>
</dbReference>
<evidence type="ECO:0000256" key="8">
    <source>
        <dbReference type="ARBA" id="ARBA00023277"/>
    </source>
</evidence>
<evidence type="ECO:0000256" key="3">
    <source>
        <dbReference type="ARBA" id="ARBA00022723"/>
    </source>
</evidence>
<evidence type="ECO:0000313" key="16">
    <source>
        <dbReference type="EMBL" id="VEI29117.1"/>
    </source>
</evidence>
<feature type="binding site" evidence="15">
    <location>
        <begin position="16"/>
        <end position="23"/>
    </location>
    <ligand>
        <name>ATP</name>
        <dbReference type="ChEBI" id="CHEBI:30616"/>
    </ligand>
</feature>
<dbReference type="Proteomes" id="UP000268879">
    <property type="component" value="Chromosome"/>
</dbReference>
<evidence type="ECO:0000256" key="12">
    <source>
        <dbReference type="ARBA" id="ARBA00072700"/>
    </source>
</evidence>
<feature type="binding site" evidence="15">
    <location>
        <position position="177"/>
    </location>
    <ligand>
        <name>Zn(2+)</name>
        <dbReference type="ChEBI" id="CHEBI:29105"/>
    </ligand>
</feature>
<organism evidence="16 17">
    <name type="scientific">Haemophilus parainfluenzae</name>
    <dbReference type="NCBI Taxonomy" id="729"/>
    <lineage>
        <taxon>Bacteria</taxon>
        <taxon>Pseudomonadati</taxon>
        <taxon>Pseudomonadota</taxon>
        <taxon>Gammaproteobacteria</taxon>
        <taxon>Pasteurellales</taxon>
        <taxon>Pasteurellaceae</taxon>
        <taxon>Haemophilus</taxon>
    </lineage>
</organism>
<evidence type="ECO:0000256" key="10">
    <source>
        <dbReference type="ARBA" id="ARBA00060726"/>
    </source>
</evidence>
<name>A0A3S5EX11_HAEPA</name>
<dbReference type="GO" id="GO:0009384">
    <property type="term" value="F:N-acylmannosamine kinase activity"/>
    <property type="evidence" value="ECO:0007669"/>
    <property type="project" value="UniProtKB-UniRule"/>
</dbReference>
<evidence type="ECO:0000256" key="15">
    <source>
        <dbReference type="HAMAP-Rule" id="MF_01234"/>
    </source>
</evidence>
<evidence type="ECO:0000256" key="7">
    <source>
        <dbReference type="ARBA" id="ARBA00022840"/>
    </source>
</evidence>
<evidence type="ECO:0000256" key="11">
    <source>
        <dbReference type="ARBA" id="ARBA00066377"/>
    </source>
</evidence>
<comment type="pathway">
    <text evidence="9 15">Amino-sugar metabolism; N-acetylneuraminate degradation; D-fructose 6-phosphate from N-acetylneuraminate: step 2/5.</text>
</comment>
<proteinExistence type="inferred from homology"/>
<evidence type="ECO:0000256" key="9">
    <source>
        <dbReference type="ARBA" id="ARBA00060606"/>
    </source>
</evidence>
<keyword evidence="8 15" id="KW-0119">Carbohydrate metabolism</keyword>
<dbReference type="PANTHER" id="PTHR18964">
    <property type="entry name" value="ROK (REPRESSOR, ORF, KINASE) FAMILY"/>
    <property type="match status" value="1"/>
</dbReference>
<keyword evidence="5 15" id="KW-0418">Kinase</keyword>
<dbReference type="AlphaFoldDB" id="A0A3S5EX11"/>
<dbReference type="InterPro" id="IPR000600">
    <property type="entry name" value="ROK"/>
</dbReference>
<feature type="binding site" evidence="15">
    <location>
        <position position="179"/>
    </location>
    <ligand>
        <name>Zn(2+)</name>
        <dbReference type="ChEBI" id="CHEBI:29105"/>
    </ligand>
</feature>
<keyword evidence="2 15" id="KW-0808">Transferase</keyword>